<gene>
    <name evidence="2" type="ORF">MPEBLZ_03135</name>
</gene>
<protein>
    <submittedName>
        <fullName evidence="2">Uncharacterized protein</fullName>
    </submittedName>
</protein>
<evidence type="ECO:0000313" key="2">
    <source>
        <dbReference type="EMBL" id="KPQ42311.1"/>
    </source>
</evidence>
<feature type="transmembrane region" description="Helical" evidence="1">
    <location>
        <begin position="12"/>
        <end position="33"/>
    </location>
</feature>
<reference evidence="2 3" key="1">
    <citation type="submission" date="2015-09" db="EMBL/GenBank/DDBJ databases">
        <title>A metagenomics-based metabolic model of nitrate-dependent anaerobic oxidation of methane by Methanoperedens-like archaea.</title>
        <authorList>
            <person name="Arshad A."/>
            <person name="Speth D.R."/>
            <person name="De Graaf R.M."/>
            <person name="Op Den Camp H.J."/>
            <person name="Jetten M.S."/>
            <person name="Welte C.U."/>
        </authorList>
    </citation>
    <scope>NUCLEOTIDE SEQUENCE [LARGE SCALE GENOMIC DNA]</scope>
</reference>
<sequence length="147" mass="15757">MGDAITFSTSQVGVIGLMMIGISFSGIVATEIISSNSFQSLAGQFSATRLGIEMAGTSKQPASMIFIGGLFNGKEYTIESDGAHLLTLNIIDKDDQVYDTTSMATNAKLAYFKIDSRDFDSRFQVNIIPTPDGVMLSTPKEEINNGP</sequence>
<keyword evidence="1" id="KW-1133">Transmembrane helix</keyword>
<name>A0A0P8ADR1_9EURY</name>
<keyword evidence="1" id="KW-0472">Membrane</keyword>
<proteinExistence type="predicted"/>
<evidence type="ECO:0000256" key="1">
    <source>
        <dbReference type="SAM" id="Phobius"/>
    </source>
</evidence>
<keyword evidence="1" id="KW-0812">Transmembrane</keyword>
<accession>A0A0P8ADR1</accession>
<dbReference type="EMBL" id="LKCM01000241">
    <property type="protein sequence ID" value="KPQ42311.1"/>
    <property type="molecule type" value="Genomic_DNA"/>
</dbReference>
<dbReference type="AlphaFoldDB" id="A0A0P8ADR1"/>
<comment type="caution">
    <text evidence="2">The sequence shown here is derived from an EMBL/GenBank/DDBJ whole genome shotgun (WGS) entry which is preliminary data.</text>
</comment>
<organism evidence="2 3">
    <name type="scientific">Candidatus Methanoperedens nitratireducens</name>
    <dbReference type="NCBI Taxonomy" id="1392998"/>
    <lineage>
        <taxon>Archaea</taxon>
        <taxon>Methanobacteriati</taxon>
        <taxon>Methanobacteriota</taxon>
        <taxon>Stenosarchaea group</taxon>
        <taxon>Methanomicrobia</taxon>
        <taxon>Methanosarcinales</taxon>
        <taxon>ANME-2 cluster</taxon>
        <taxon>Candidatus Methanoperedentaceae</taxon>
        <taxon>Candidatus Methanoperedens</taxon>
    </lineage>
</organism>
<evidence type="ECO:0000313" key="3">
    <source>
        <dbReference type="Proteomes" id="UP000050360"/>
    </source>
</evidence>
<dbReference type="Proteomes" id="UP000050360">
    <property type="component" value="Unassembled WGS sequence"/>
</dbReference>